<organism evidence="5 6">
    <name type="scientific">Halocaridina rubra</name>
    <name type="common">Hawaiian red shrimp</name>
    <dbReference type="NCBI Taxonomy" id="373956"/>
    <lineage>
        <taxon>Eukaryota</taxon>
        <taxon>Metazoa</taxon>
        <taxon>Ecdysozoa</taxon>
        <taxon>Arthropoda</taxon>
        <taxon>Crustacea</taxon>
        <taxon>Multicrustacea</taxon>
        <taxon>Malacostraca</taxon>
        <taxon>Eumalacostraca</taxon>
        <taxon>Eucarida</taxon>
        <taxon>Decapoda</taxon>
        <taxon>Pleocyemata</taxon>
        <taxon>Caridea</taxon>
        <taxon>Atyoidea</taxon>
        <taxon>Atyidae</taxon>
        <taxon>Halocaridina</taxon>
    </lineage>
</organism>
<feature type="domain" description="Clip" evidence="4">
    <location>
        <begin position="275"/>
        <end position="316"/>
    </location>
</feature>
<gene>
    <name evidence="5" type="ORF">SK128_019322</name>
</gene>
<reference evidence="5 6" key="1">
    <citation type="submission" date="2023-11" db="EMBL/GenBank/DDBJ databases">
        <title>Halocaridina rubra genome assembly.</title>
        <authorList>
            <person name="Smith C."/>
        </authorList>
    </citation>
    <scope>NUCLEOTIDE SEQUENCE [LARGE SCALE GENOMIC DNA]</scope>
    <source>
        <strain evidence="5">EP-1</strain>
        <tissue evidence="5">Whole</tissue>
    </source>
</reference>
<feature type="domain" description="Clip" evidence="4">
    <location>
        <begin position="471"/>
        <end position="512"/>
    </location>
</feature>
<dbReference type="SMART" id="SM00680">
    <property type="entry name" value="CLIP"/>
    <property type="match status" value="8"/>
</dbReference>
<evidence type="ECO:0000256" key="1">
    <source>
        <dbReference type="ARBA" id="ARBA00022729"/>
    </source>
</evidence>
<name>A0AAN8WMU6_HALRR</name>
<keyword evidence="1" id="KW-0732">Signal</keyword>
<dbReference type="Proteomes" id="UP001381693">
    <property type="component" value="Unassembled WGS sequence"/>
</dbReference>
<accession>A0AAN8WMU6</accession>
<evidence type="ECO:0000313" key="5">
    <source>
        <dbReference type="EMBL" id="KAK7063125.1"/>
    </source>
</evidence>
<feature type="domain" description="Clip" evidence="4">
    <location>
        <begin position="345"/>
        <end position="386"/>
    </location>
</feature>
<dbReference type="EMBL" id="JAXCGZ010020933">
    <property type="protein sequence ID" value="KAK7063125.1"/>
    <property type="molecule type" value="Genomic_DNA"/>
</dbReference>
<protein>
    <recommendedName>
        <fullName evidence="4">Clip domain-containing protein</fullName>
    </recommendedName>
</protein>
<comment type="caution">
    <text evidence="5">The sequence shown here is derived from an EMBL/GenBank/DDBJ whole genome shotgun (WGS) entry which is preliminary data.</text>
</comment>
<dbReference type="InterPro" id="IPR022700">
    <property type="entry name" value="CLIP"/>
</dbReference>
<feature type="region of interest" description="Disordered" evidence="3">
    <location>
        <begin position="619"/>
        <end position="640"/>
    </location>
</feature>
<dbReference type="AlphaFoldDB" id="A0AAN8WMU6"/>
<proteinExistence type="predicted"/>
<sequence>MTISNNNYIIEKKKYNGYNSLMDDTTECDLDIDQKGECLNVLNCPGENDDFLQRFPVRCTMKTGMMGFCCRKKEVMKLPSTLGQTCVYNKTLGKCRDIGDCPVLDHLYEMKQYVVCNIDEAAICCPEGPEVLPLLAETKRQGDFCTLSGRILGICKEVDFCPGEIRDPVREQNVTFCDDYEKLRCCADTESFSHEDAESRIMPSQVPWRGGECSLTSGVKGNCLSLEDCSKALNTKSIAYPEYCDERTRLVCCPTQGSQFPGLSSLSPYSDRGSCNLRNGQLGTCLQTSDCKKALNTYSLNNPQYCPGQSDTVCCEITPNPSSGYGPSTPTYTPGYSGSSGVVYCTMNSGRSGSCMSTHDCQAALNTYSLPYPEYCPQQPGFVCCPAIQAVSSTAATPYINNQWTGGQCYLRNGQTGTCLRFSDCTRSLGTVSLTSPEYCQEETLLVCCPAQAGNIYTTTQSFSPWGGSSCHLRSGQTGSCMSFTDCTNSLNTVSLANPEYCQEQSLIVCCPVSQVSGIYPGSSPYPSSQNYGLKRGSPCTTSSGQSGTCMDFSVCSNSQMSTTTFTYTEYCVADTDLICCTSAYGQSSTYPSTYPHYSSTYTPYPTSVTSIYTTSYPGSSDSSTASGYVSPPRVNFGKN</sequence>
<keyword evidence="2" id="KW-1015">Disulfide bond</keyword>
<feature type="domain" description="Clip" evidence="4">
    <location>
        <begin position="409"/>
        <end position="450"/>
    </location>
</feature>
<evidence type="ECO:0000259" key="4">
    <source>
        <dbReference type="SMART" id="SM00680"/>
    </source>
</evidence>
<feature type="domain" description="Clip" evidence="4">
    <location>
        <begin position="86"/>
        <end position="126"/>
    </location>
</feature>
<evidence type="ECO:0000313" key="6">
    <source>
        <dbReference type="Proteomes" id="UP001381693"/>
    </source>
</evidence>
<evidence type="ECO:0000256" key="2">
    <source>
        <dbReference type="ARBA" id="ARBA00023157"/>
    </source>
</evidence>
<keyword evidence="6" id="KW-1185">Reference proteome</keyword>
<evidence type="ECO:0000256" key="3">
    <source>
        <dbReference type="SAM" id="MobiDB-lite"/>
    </source>
</evidence>
<feature type="compositionally biased region" description="Polar residues" evidence="3">
    <location>
        <begin position="619"/>
        <end position="628"/>
    </location>
</feature>
<feature type="domain" description="Clip" evidence="4">
    <location>
        <begin position="28"/>
        <end position="71"/>
    </location>
</feature>
<feature type="domain" description="Clip" evidence="4">
    <location>
        <begin position="540"/>
        <end position="582"/>
    </location>
</feature>
<feature type="domain" description="Clip" evidence="4">
    <location>
        <begin position="213"/>
        <end position="254"/>
    </location>
</feature>